<dbReference type="InterPro" id="IPR050613">
    <property type="entry name" value="Sec_Metabolite_Reg"/>
</dbReference>
<dbReference type="SMART" id="SM00066">
    <property type="entry name" value="GAL4"/>
    <property type="match status" value="1"/>
</dbReference>
<dbReference type="CDD" id="cd00067">
    <property type="entry name" value="GAL4"/>
    <property type="match status" value="1"/>
</dbReference>
<dbReference type="InterPro" id="IPR001138">
    <property type="entry name" value="Zn2Cys6_DnaBD"/>
</dbReference>
<keyword evidence="2" id="KW-0479">Metal-binding</keyword>
<dbReference type="Pfam" id="PF04082">
    <property type="entry name" value="Fungal_trans"/>
    <property type="match status" value="1"/>
</dbReference>
<evidence type="ECO:0000256" key="1">
    <source>
        <dbReference type="ARBA" id="ARBA00004123"/>
    </source>
</evidence>
<organism evidence="6 7">
    <name type="scientific">Cochliobolus sativus</name>
    <name type="common">Common root rot and spot blotch fungus</name>
    <name type="synonym">Bipolaris sorokiniana</name>
    <dbReference type="NCBI Taxonomy" id="45130"/>
    <lineage>
        <taxon>Eukaryota</taxon>
        <taxon>Fungi</taxon>
        <taxon>Dikarya</taxon>
        <taxon>Ascomycota</taxon>
        <taxon>Pezizomycotina</taxon>
        <taxon>Dothideomycetes</taxon>
        <taxon>Pleosporomycetidae</taxon>
        <taxon>Pleosporales</taxon>
        <taxon>Pleosporineae</taxon>
        <taxon>Pleosporaceae</taxon>
        <taxon>Bipolaris</taxon>
    </lineage>
</organism>
<evidence type="ECO:0000259" key="5">
    <source>
        <dbReference type="PROSITE" id="PS50048"/>
    </source>
</evidence>
<dbReference type="InterPro" id="IPR036864">
    <property type="entry name" value="Zn2-C6_fun-type_DNA-bd_sf"/>
</dbReference>
<accession>A0A8H5ZFU6</accession>
<dbReference type="InterPro" id="IPR007219">
    <property type="entry name" value="XnlR_reg_dom"/>
</dbReference>
<dbReference type="PROSITE" id="PS50048">
    <property type="entry name" value="ZN2_CY6_FUNGAL_2"/>
    <property type="match status" value="1"/>
</dbReference>
<evidence type="ECO:0000256" key="3">
    <source>
        <dbReference type="ARBA" id="ARBA00023242"/>
    </source>
</evidence>
<feature type="domain" description="Zn(2)-C6 fungal-type" evidence="5">
    <location>
        <begin position="12"/>
        <end position="43"/>
    </location>
</feature>
<dbReference type="AlphaFoldDB" id="A0A8H5ZFU6"/>
<gene>
    <name evidence="6" type="ORF">GGP41_003355</name>
</gene>
<dbReference type="SUPFAM" id="SSF57701">
    <property type="entry name" value="Zn2/Cys6 DNA-binding domain"/>
    <property type="match status" value="1"/>
</dbReference>
<evidence type="ECO:0000256" key="4">
    <source>
        <dbReference type="SAM" id="MobiDB-lite"/>
    </source>
</evidence>
<dbReference type="GO" id="GO:0000981">
    <property type="term" value="F:DNA-binding transcription factor activity, RNA polymerase II-specific"/>
    <property type="evidence" value="ECO:0007669"/>
    <property type="project" value="InterPro"/>
</dbReference>
<dbReference type="PANTHER" id="PTHR31001">
    <property type="entry name" value="UNCHARACTERIZED TRANSCRIPTIONAL REGULATORY PROTEIN"/>
    <property type="match status" value="1"/>
</dbReference>
<evidence type="ECO:0000313" key="7">
    <source>
        <dbReference type="Proteomes" id="UP000624244"/>
    </source>
</evidence>
<dbReference type="CDD" id="cd12148">
    <property type="entry name" value="fungal_TF_MHR"/>
    <property type="match status" value="1"/>
</dbReference>
<evidence type="ECO:0000256" key="2">
    <source>
        <dbReference type="ARBA" id="ARBA00022723"/>
    </source>
</evidence>
<dbReference type="Proteomes" id="UP000624244">
    <property type="component" value="Unassembled WGS sequence"/>
</dbReference>
<sequence length="700" mass="79586">MQPQKENRATMSCTECQRRKQKCSREWPCNHCQARRVPQLCQFSVKRAQQEPSPESARYVDPSFSYPLIGRIWRAGSSSNTQGVKRSAPDLAKPHFVRQNSEHEVLEDGLKVWGYMPGHVHYKVRSSEDNFSQSSSKHSLTQVIASDVVQKVLYAVPPRSITDAIVNHFLNTVNYRYSAIYGPSLAEQYVQWWADRSAAKQLSPEFTCLLLRMCAYSVQYLTPSLRKMIEFELACTSQTLTERFSAAAEELSWGFEASRTSIERVEEQFLKCAWLKSESKIVESWHTLSRTIREAQELGIDRDAGIDDLSEFDIEIRRRIWTLLYIWDWQMSAWLGRPNLINQKNLSFKFPNLRLDQSTTEPNILSPFTHMALQAHLGRRVAAVMGDATSKADLAAEKVLEIEDECHKFIDELPAIFRVTNPDTSFDEAHPYFVFQRHQLHCVIFLTMLDFFKTYLTGEREDKLSDRDDEFRKKGIEIALRLLEVARKLFDHEFPINAKFHMVVFCIFDTATLLCSAIIHDRENMLPHRDEVMEVIDSSLDRLYQLSLSTKLGATSYNFLFKLVQATPSLRQHLPIDKRQKQDGIPVPRGSSPARGPAPVAVTCPPGLPLPYRPPPILEANTQSSVPATGALTTMPISDALSFDIDQFLAQNPFGNLGDPNAVDMGGMEQIWAWQDLHLNAYAHNGGHSTSDTAGQGPRG</sequence>
<dbReference type="SMART" id="SM00906">
    <property type="entry name" value="Fungal_trans"/>
    <property type="match status" value="1"/>
</dbReference>
<dbReference type="GO" id="GO:0008270">
    <property type="term" value="F:zinc ion binding"/>
    <property type="evidence" value="ECO:0007669"/>
    <property type="project" value="InterPro"/>
</dbReference>
<feature type="region of interest" description="Disordered" evidence="4">
    <location>
        <begin position="578"/>
        <end position="600"/>
    </location>
</feature>
<dbReference type="PANTHER" id="PTHR31001:SF84">
    <property type="entry name" value="FUNGAL SPECIFIC TRANSCRIPTION FACTOR"/>
    <property type="match status" value="1"/>
</dbReference>
<comment type="subcellular location">
    <subcellularLocation>
        <location evidence="1">Nucleus</location>
    </subcellularLocation>
</comment>
<reference evidence="6" key="1">
    <citation type="submission" date="2019-11" db="EMBL/GenBank/DDBJ databases">
        <title>Bipolaris sorokiniana Genome sequencing.</title>
        <authorList>
            <person name="Wang H."/>
        </authorList>
    </citation>
    <scope>NUCLEOTIDE SEQUENCE</scope>
</reference>
<keyword evidence="3" id="KW-0539">Nucleus</keyword>
<dbReference type="Gene3D" id="4.10.240.10">
    <property type="entry name" value="Zn(2)-C6 fungal-type DNA-binding domain"/>
    <property type="match status" value="1"/>
</dbReference>
<dbReference type="GO" id="GO:0005634">
    <property type="term" value="C:nucleus"/>
    <property type="evidence" value="ECO:0007669"/>
    <property type="project" value="UniProtKB-SubCell"/>
</dbReference>
<protein>
    <recommendedName>
        <fullName evidence="5">Zn(2)-C6 fungal-type domain-containing protein</fullName>
    </recommendedName>
</protein>
<proteinExistence type="predicted"/>
<dbReference type="GO" id="GO:0003677">
    <property type="term" value="F:DNA binding"/>
    <property type="evidence" value="ECO:0007669"/>
    <property type="project" value="InterPro"/>
</dbReference>
<evidence type="ECO:0000313" key="6">
    <source>
        <dbReference type="EMBL" id="KAF5847093.1"/>
    </source>
</evidence>
<name>A0A8H5ZFU6_COCSA</name>
<dbReference type="EMBL" id="WNKQ01000014">
    <property type="protein sequence ID" value="KAF5847093.1"/>
    <property type="molecule type" value="Genomic_DNA"/>
</dbReference>
<comment type="caution">
    <text evidence="6">The sequence shown here is derived from an EMBL/GenBank/DDBJ whole genome shotgun (WGS) entry which is preliminary data.</text>
</comment>
<dbReference type="GO" id="GO:0006351">
    <property type="term" value="P:DNA-templated transcription"/>
    <property type="evidence" value="ECO:0007669"/>
    <property type="project" value="InterPro"/>
</dbReference>